<proteinExistence type="predicted"/>
<reference evidence="1" key="1">
    <citation type="submission" date="2018-02" db="EMBL/GenBank/DDBJ databases">
        <title>The genomes of Aspergillus section Nigri reveals drivers in fungal speciation.</title>
        <authorList>
            <consortium name="DOE Joint Genome Institute"/>
            <person name="Vesth T.C."/>
            <person name="Nybo J."/>
            <person name="Theobald S."/>
            <person name="Brandl J."/>
            <person name="Frisvad J.C."/>
            <person name="Nielsen K.F."/>
            <person name="Lyhne E.K."/>
            <person name="Kogle M.E."/>
            <person name="Kuo A."/>
            <person name="Riley R."/>
            <person name="Clum A."/>
            <person name="Nolan M."/>
            <person name="Lipzen A."/>
            <person name="Salamov A."/>
            <person name="Henrissat B."/>
            <person name="Wiebenga A."/>
            <person name="De vries R.P."/>
            <person name="Grigoriev I.V."/>
            <person name="Mortensen U.H."/>
            <person name="Andersen M.R."/>
            <person name="Baker S.E."/>
        </authorList>
    </citation>
    <scope>NUCLEOTIDE SEQUENCE</scope>
    <source>
        <strain evidence="1">CBS 121060</strain>
    </source>
</reference>
<sequence>MTMSSESSLSSPISFNSEDFWVAGSVAHGRHETRRQGESPPPPCSSRVQEPVLKIPTARSTSQKQRKGHKKQAVTASQKSVAEQKTKRAEPPSSAQPTIEVSIPPETTKLSNPAGAKFTNTKRAEQYRTSAKKRKHRSPAAQFTGSPSENDPGRGPTCLLKEQHQLLKRQNDLLVLENSRITKELAKTLKDLRHANKKLNQTRNQYEDMLRAGILSPSANTEERLNGISSFFSAELEKRDKEVNHKTAQIRELEMQLDSSRQLKHVLRDRADETHQSIPNFWDEMKVLQQNVSNAASYLSRAVCKDKLRRLVSSDADSTGLKALIKESLADDVHLLTSSPREALRATIFTFVRSRVFYSNCWAALHCKGYMLRGYQQVIENSTPNGTLEVIHQCALQHMTEKDHVYRISWVPAHVEEVQDAFMKIFTPVLDPTEPEGVELNLAGSLRQLLTDAFLFRAKCSPVRGTRYELAHFKPGDVFDPDIMEVAETGGHLVPKCRDEGIYRIRVCTHGAMMLHRVDETSFGVDAVESLGQAFAEGGIAPAAEGRLISAKASVILETISDIAQ</sequence>
<evidence type="ECO:0000313" key="1">
    <source>
        <dbReference type="EMBL" id="RAH65347.1"/>
    </source>
</evidence>
<dbReference type="Proteomes" id="UP000249661">
    <property type="component" value="Unassembled WGS sequence"/>
</dbReference>
<evidence type="ECO:0000313" key="2">
    <source>
        <dbReference type="Proteomes" id="UP000249661"/>
    </source>
</evidence>
<name>A0ACD1GVX2_9EURO</name>
<accession>A0ACD1GVX2</accession>
<keyword evidence="2" id="KW-1185">Reference proteome</keyword>
<gene>
    <name evidence="1" type="ORF">BO66DRAFT_475146</name>
</gene>
<dbReference type="EMBL" id="KZ824997">
    <property type="protein sequence ID" value="RAH65347.1"/>
    <property type="molecule type" value="Genomic_DNA"/>
</dbReference>
<organism evidence="1 2">
    <name type="scientific">Aspergillus aculeatinus CBS 121060</name>
    <dbReference type="NCBI Taxonomy" id="1448322"/>
    <lineage>
        <taxon>Eukaryota</taxon>
        <taxon>Fungi</taxon>
        <taxon>Dikarya</taxon>
        <taxon>Ascomycota</taxon>
        <taxon>Pezizomycotina</taxon>
        <taxon>Eurotiomycetes</taxon>
        <taxon>Eurotiomycetidae</taxon>
        <taxon>Eurotiales</taxon>
        <taxon>Aspergillaceae</taxon>
        <taxon>Aspergillus</taxon>
        <taxon>Aspergillus subgen. Circumdati</taxon>
    </lineage>
</organism>
<protein>
    <submittedName>
        <fullName evidence="1">Uncharacterized protein</fullName>
    </submittedName>
</protein>